<evidence type="ECO:0000313" key="2">
    <source>
        <dbReference type="Proteomes" id="UP000110868"/>
    </source>
</evidence>
<accession>W8QRG3</accession>
<sequence>MTGSILNATGVSAANAGNAQFGVVEFDASGDLTETSPNSGIGLVKSGAITNTKLAALGATSQLKGSSSASTAATDISLGTGLSMSGSTLGVDQTTLNKAGNAQFGVVEFDTSGDLTETSPNSGIGLVKSGAITNTKLAALGATSQLKGSSSASTAATDISLGTGLSMSGSVLNATTTGSDLVQFTGGITYPTLTGIGTTTITYTSFTAYVRYTNSGVDTREIWTYPGGICNPIWPNGASQQATYVAFVPDYTTVNTTKSLKIIEYAYYRNFPADQVAEIIFYTIATRDTGTTFFTTFVSLMQGYYGTSYGNKISTFLTGSVALQTPTYKITPESSNFGGVIGPYFRIGTGTAKVAGRNYLNDIFQTYVILADPSVQGASANMTVTVGGRGVVGNEGQQFFRTSGIGAKVLGTSTNVIFEPINANSTADYSIVAPTKWTYYRLVILPGSRIVIVQPHNAGAFNSAATAVATTHIYDTAPFNTYDRWIPTIHVGYMALNGSFDLNANWTSNVGLYVFYDTKKVQY</sequence>
<dbReference type="Pfam" id="PF19264">
    <property type="entry name" value="DUF5907"/>
    <property type="match status" value="2"/>
</dbReference>
<organism evidence="1 2">
    <name type="scientific">Chloriridovirus anopheles1</name>
    <dbReference type="NCBI Taxonomy" id="1465751"/>
    <lineage>
        <taxon>Viruses</taxon>
        <taxon>Varidnaviria</taxon>
        <taxon>Bamfordvirae</taxon>
        <taxon>Nucleocytoviricota</taxon>
        <taxon>Megaviricetes</taxon>
        <taxon>Pimascovirales</taxon>
        <taxon>Pimascovirales incertae sedis</taxon>
        <taxon>Iridoviridae</taxon>
        <taxon>Betairidovirinae</taxon>
        <taxon>Chloriridovirus</taxon>
    </lineage>
</organism>
<proteinExistence type="predicted"/>
<dbReference type="GeneID" id="18938245"/>
<dbReference type="InterPro" id="IPR045571">
    <property type="entry name" value="DUF5907"/>
</dbReference>
<dbReference type="EMBL" id="KF938901">
    <property type="protein sequence ID" value="AHL67577.1"/>
    <property type="molecule type" value="Genomic_DNA"/>
</dbReference>
<protein>
    <submittedName>
        <fullName evidence="1">Uncharacterized protein</fullName>
    </submittedName>
</protein>
<name>W8QRG3_9VIRU</name>
<evidence type="ECO:0000313" key="1">
    <source>
        <dbReference type="EMBL" id="AHL67577.1"/>
    </source>
</evidence>
<reference evidence="1 2" key="1">
    <citation type="submission" date="2013-12" db="EMBL/GenBank/DDBJ databases">
        <authorList>
            <person name="Tong Y."/>
            <person name="Zhang J."/>
            <person name="Huang Y."/>
            <person name="Li S."/>
            <person name="Pei G."/>
            <person name="Zhang Z."/>
            <person name="Mi Z."/>
            <person name="An X."/>
        </authorList>
    </citation>
    <scope>NUCLEOTIDE SEQUENCE [LARGE SCALE GENOMIC DNA]</scope>
    <source>
        <strain evidence="1">AMIV</strain>
    </source>
</reference>
<dbReference type="KEGG" id="vg:18938245"/>
<gene>
    <name evidence="1" type="ORF">AMIV_084</name>
</gene>
<keyword evidence="2" id="KW-1185">Reference proteome</keyword>
<dbReference type="Proteomes" id="UP000110868">
    <property type="component" value="Segment"/>
</dbReference>
<dbReference type="RefSeq" id="YP_009021161.1">
    <property type="nucleotide sequence ID" value="NC_023848.1"/>
</dbReference>